<evidence type="ECO:0000256" key="12">
    <source>
        <dbReference type="SAM" id="Phobius"/>
    </source>
</evidence>
<dbReference type="Pfam" id="PF02699">
    <property type="entry name" value="YajC"/>
    <property type="match status" value="1"/>
</dbReference>
<protein>
    <recommendedName>
        <fullName evidence="3">Sec translocon accessory complex subunit YajC</fullName>
    </recommendedName>
</protein>
<keyword evidence="6 12" id="KW-0812">Transmembrane</keyword>
<dbReference type="RefSeq" id="WP_034318952.1">
    <property type="nucleotide sequence ID" value="NZ_FZND01000047.1"/>
</dbReference>
<evidence type="ECO:0000256" key="8">
    <source>
        <dbReference type="ARBA" id="ARBA00022989"/>
    </source>
</evidence>
<dbReference type="NCBIfam" id="TIGR00739">
    <property type="entry name" value="yajC"/>
    <property type="match status" value="1"/>
</dbReference>
<proteinExistence type="inferred from homology"/>
<evidence type="ECO:0000256" key="3">
    <source>
        <dbReference type="ARBA" id="ARBA00014962"/>
    </source>
</evidence>
<feature type="region of interest" description="Disordered" evidence="11">
    <location>
        <begin position="88"/>
        <end position="109"/>
    </location>
</feature>
<evidence type="ECO:0000256" key="2">
    <source>
        <dbReference type="ARBA" id="ARBA00006742"/>
    </source>
</evidence>
<dbReference type="AlphaFoldDB" id="A0A4U8TH12"/>
<dbReference type="Proteomes" id="UP000029861">
    <property type="component" value="Unassembled WGS sequence"/>
</dbReference>
<feature type="transmembrane region" description="Helical" evidence="12">
    <location>
        <begin position="6"/>
        <end position="22"/>
    </location>
</feature>
<gene>
    <name evidence="13" type="primary">yajC</name>
    <name evidence="13" type="ORF">LS80_001530</name>
</gene>
<evidence type="ECO:0000256" key="7">
    <source>
        <dbReference type="ARBA" id="ARBA00022927"/>
    </source>
</evidence>
<evidence type="ECO:0000256" key="11">
    <source>
        <dbReference type="SAM" id="MobiDB-lite"/>
    </source>
</evidence>
<evidence type="ECO:0000256" key="10">
    <source>
        <dbReference type="ARBA" id="ARBA00023136"/>
    </source>
</evidence>
<dbReference type="PRINTS" id="PR01853">
    <property type="entry name" value="YAJCTRNLCASE"/>
</dbReference>
<dbReference type="STRING" id="50960.LS81_00485"/>
<comment type="similarity">
    <text evidence="2">Belongs to the YajC family.</text>
</comment>
<keyword evidence="9" id="KW-0811">Translocation</keyword>
<keyword evidence="7" id="KW-0653">Protein transport</keyword>
<evidence type="ECO:0000256" key="4">
    <source>
        <dbReference type="ARBA" id="ARBA00022448"/>
    </source>
</evidence>
<dbReference type="GO" id="GO:0005886">
    <property type="term" value="C:plasma membrane"/>
    <property type="evidence" value="ECO:0007669"/>
    <property type="project" value="UniProtKB-SubCell"/>
</dbReference>
<name>A0A4U8TH12_9HELI</name>
<evidence type="ECO:0000313" key="13">
    <source>
        <dbReference type="EMBL" id="TLD99353.1"/>
    </source>
</evidence>
<dbReference type="SMART" id="SM01323">
    <property type="entry name" value="YajC"/>
    <property type="match status" value="1"/>
</dbReference>
<dbReference type="PANTHER" id="PTHR33909">
    <property type="entry name" value="SEC TRANSLOCON ACCESSORY COMPLEX SUBUNIT YAJC"/>
    <property type="match status" value="1"/>
</dbReference>
<evidence type="ECO:0000313" key="14">
    <source>
        <dbReference type="Proteomes" id="UP000029861"/>
    </source>
</evidence>
<organism evidence="13 14">
    <name type="scientific">Helicobacter trogontum</name>
    <dbReference type="NCBI Taxonomy" id="50960"/>
    <lineage>
        <taxon>Bacteria</taxon>
        <taxon>Pseudomonadati</taxon>
        <taxon>Campylobacterota</taxon>
        <taxon>Epsilonproteobacteria</taxon>
        <taxon>Campylobacterales</taxon>
        <taxon>Helicobacteraceae</taxon>
        <taxon>Helicobacter</taxon>
    </lineage>
</organism>
<evidence type="ECO:0000256" key="9">
    <source>
        <dbReference type="ARBA" id="ARBA00023010"/>
    </source>
</evidence>
<accession>A0A4U8TH12</accession>
<keyword evidence="10 12" id="KW-0472">Membrane</keyword>
<dbReference type="PANTHER" id="PTHR33909:SF1">
    <property type="entry name" value="SEC TRANSLOCON ACCESSORY COMPLEX SUBUNIT YAJC"/>
    <property type="match status" value="1"/>
</dbReference>
<dbReference type="GO" id="GO:0015031">
    <property type="term" value="P:protein transport"/>
    <property type="evidence" value="ECO:0007669"/>
    <property type="project" value="UniProtKB-KW"/>
</dbReference>
<sequence length="109" mass="12622">MQELISFLPLAVLIAVFYFLVFRPQQQQRKKHAAMVESLKRGDKIVTNGGFVCEVIKQDDRFILVELGDTQVRLAKEFVAYKVDEMVEQDDSNTDSKEEKESKSKHDKK</sequence>
<evidence type="ECO:0000256" key="6">
    <source>
        <dbReference type="ARBA" id="ARBA00022692"/>
    </source>
</evidence>
<comment type="subcellular location">
    <subcellularLocation>
        <location evidence="1">Cell membrane</location>
        <topology evidence="1">Single-pass membrane protein</topology>
    </subcellularLocation>
</comment>
<keyword evidence="8 12" id="KW-1133">Transmembrane helix</keyword>
<evidence type="ECO:0000256" key="1">
    <source>
        <dbReference type="ARBA" id="ARBA00004162"/>
    </source>
</evidence>
<reference evidence="13 14" key="1">
    <citation type="journal article" date="2014" name="Genome Announc.">
        <title>Draft genome sequences of eight enterohepatic helicobacter species isolated from both laboratory and wild rodents.</title>
        <authorList>
            <person name="Sheh A."/>
            <person name="Shen Z."/>
            <person name="Fox J.G."/>
        </authorList>
    </citation>
    <scope>NUCLEOTIDE SEQUENCE [LARGE SCALE GENOMIC DNA]</scope>
    <source>
        <strain evidence="13 14">ATCC 49310</strain>
    </source>
</reference>
<dbReference type="EMBL" id="JRPK02000003">
    <property type="protein sequence ID" value="TLD99353.1"/>
    <property type="molecule type" value="Genomic_DNA"/>
</dbReference>
<evidence type="ECO:0000256" key="5">
    <source>
        <dbReference type="ARBA" id="ARBA00022475"/>
    </source>
</evidence>
<keyword evidence="4" id="KW-0813">Transport</keyword>
<keyword evidence="5" id="KW-1003">Cell membrane</keyword>
<comment type="caution">
    <text evidence="13">The sequence shown here is derived from an EMBL/GenBank/DDBJ whole genome shotgun (WGS) entry which is preliminary data.</text>
</comment>
<feature type="compositionally biased region" description="Basic and acidic residues" evidence="11">
    <location>
        <begin position="94"/>
        <end position="109"/>
    </location>
</feature>
<dbReference type="InterPro" id="IPR003849">
    <property type="entry name" value="Preprotein_translocase_YajC"/>
</dbReference>